<dbReference type="GO" id="GO:0005886">
    <property type="term" value="C:plasma membrane"/>
    <property type="evidence" value="ECO:0007669"/>
    <property type="project" value="UniProtKB-SubCell"/>
</dbReference>
<dbReference type="AlphaFoldDB" id="A0A1D9GN55"/>
<dbReference type="RefSeq" id="WP_070970983.1">
    <property type="nucleotide sequence ID" value="NZ_CP017715.1"/>
</dbReference>
<evidence type="ECO:0000256" key="7">
    <source>
        <dbReference type="ARBA" id="ARBA00022840"/>
    </source>
</evidence>
<evidence type="ECO:0000256" key="2">
    <source>
        <dbReference type="ARBA" id="ARBA00005417"/>
    </source>
</evidence>
<evidence type="ECO:0000256" key="8">
    <source>
        <dbReference type="ARBA" id="ARBA00023136"/>
    </source>
</evidence>
<keyword evidence="7 10" id="KW-0067">ATP-binding</keyword>
<dbReference type="Pfam" id="PF00005">
    <property type="entry name" value="ABC_tran"/>
    <property type="match status" value="1"/>
</dbReference>
<dbReference type="OrthoDB" id="9802264at2"/>
<dbReference type="GO" id="GO:0005524">
    <property type="term" value="F:ATP binding"/>
    <property type="evidence" value="ECO:0007669"/>
    <property type="project" value="UniProtKB-KW"/>
</dbReference>
<dbReference type="EMBL" id="CP017715">
    <property type="protein sequence ID" value="AOY89076.1"/>
    <property type="molecule type" value="Genomic_DNA"/>
</dbReference>
<dbReference type="PANTHER" id="PTHR43166">
    <property type="entry name" value="AMINO ACID IMPORT ATP-BINDING PROTEIN"/>
    <property type="match status" value="1"/>
</dbReference>
<accession>A0A1D9GN55</accession>
<dbReference type="GO" id="GO:0016887">
    <property type="term" value="F:ATP hydrolysis activity"/>
    <property type="evidence" value="ECO:0007669"/>
    <property type="project" value="InterPro"/>
</dbReference>
<dbReference type="InterPro" id="IPR003593">
    <property type="entry name" value="AAA+_ATPase"/>
</dbReference>
<keyword evidence="5" id="KW-0997">Cell inner membrane</keyword>
<dbReference type="InterPro" id="IPR003439">
    <property type="entry name" value="ABC_transporter-like_ATP-bd"/>
</dbReference>
<keyword evidence="8" id="KW-0472">Membrane</keyword>
<dbReference type="SUPFAM" id="SSF52540">
    <property type="entry name" value="P-loop containing nucleoside triphosphate hydrolases"/>
    <property type="match status" value="1"/>
</dbReference>
<dbReference type="InterPro" id="IPR050086">
    <property type="entry name" value="MetN_ABC_transporter-like"/>
</dbReference>
<dbReference type="InterPro" id="IPR017871">
    <property type="entry name" value="ABC_transporter-like_CS"/>
</dbReference>
<evidence type="ECO:0000256" key="5">
    <source>
        <dbReference type="ARBA" id="ARBA00022519"/>
    </source>
</evidence>
<name>A0A1D9GN55_9GAMM</name>
<gene>
    <name evidence="10" type="ORF">BKP64_13385</name>
</gene>
<dbReference type="Gene3D" id="3.40.50.300">
    <property type="entry name" value="P-loop containing nucleotide triphosphate hydrolases"/>
    <property type="match status" value="1"/>
</dbReference>
<dbReference type="PROSITE" id="PS00211">
    <property type="entry name" value="ABC_TRANSPORTER_1"/>
    <property type="match status" value="1"/>
</dbReference>
<evidence type="ECO:0000259" key="9">
    <source>
        <dbReference type="PROSITE" id="PS50893"/>
    </source>
</evidence>
<keyword evidence="4" id="KW-1003">Cell membrane</keyword>
<evidence type="ECO:0000256" key="1">
    <source>
        <dbReference type="ARBA" id="ARBA00004417"/>
    </source>
</evidence>
<evidence type="ECO:0000256" key="3">
    <source>
        <dbReference type="ARBA" id="ARBA00022448"/>
    </source>
</evidence>
<evidence type="ECO:0000313" key="11">
    <source>
        <dbReference type="Proteomes" id="UP000177445"/>
    </source>
</evidence>
<evidence type="ECO:0000256" key="6">
    <source>
        <dbReference type="ARBA" id="ARBA00022741"/>
    </source>
</evidence>
<reference evidence="10 11" key="1">
    <citation type="submission" date="2016-10" db="EMBL/GenBank/DDBJ databases">
        <title>Marinobacter salinus sp. nov., a moderately halophilic bacterium isolated from a tidal flat environment.</title>
        <authorList>
            <person name="Park S.-J."/>
        </authorList>
    </citation>
    <scope>NUCLEOTIDE SEQUENCE [LARGE SCALE GENOMIC DNA]</scope>
    <source>
        <strain evidence="10 11">Hb8</strain>
    </source>
</reference>
<dbReference type="KEGG" id="msq:BKP64_13385"/>
<proteinExistence type="inferred from homology"/>
<comment type="subcellular location">
    <subcellularLocation>
        <location evidence="1">Cell inner membrane</location>
        <topology evidence="1">Peripheral membrane protein</topology>
    </subcellularLocation>
</comment>
<organism evidence="10 11">
    <name type="scientific">Marinobacter salinus</name>
    <dbReference type="NCBI Taxonomy" id="1874317"/>
    <lineage>
        <taxon>Bacteria</taxon>
        <taxon>Pseudomonadati</taxon>
        <taxon>Pseudomonadota</taxon>
        <taxon>Gammaproteobacteria</taxon>
        <taxon>Pseudomonadales</taxon>
        <taxon>Marinobacteraceae</taxon>
        <taxon>Marinobacter</taxon>
    </lineage>
</organism>
<keyword evidence="6" id="KW-0547">Nucleotide-binding</keyword>
<protein>
    <submittedName>
        <fullName evidence="10">ABC transporter ATP-binding protein</fullName>
    </submittedName>
</protein>
<dbReference type="PANTHER" id="PTHR43166:SF9">
    <property type="entry name" value="GLUTAMATE_ASPARTATE IMPORT ATP-BINDING PROTEIN GLTL"/>
    <property type="match status" value="1"/>
</dbReference>
<keyword evidence="11" id="KW-1185">Reference proteome</keyword>
<keyword evidence="3" id="KW-0813">Transport</keyword>
<dbReference type="InterPro" id="IPR027417">
    <property type="entry name" value="P-loop_NTPase"/>
</dbReference>
<dbReference type="STRING" id="1874317.BKP64_13385"/>
<evidence type="ECO:0000313" key="10">
    <source>
        <dbReference type="EMBL" id="AOY89076.1"/>
    </source>
</evidence>
<dbReference type="Proteomes" id="UP000177445">
    <property type="component" value="Chromosome"/>
</dbReference>
<evidence type="ECO:0000256" key="4">
    <source>
        <dbReference type="ARBA" id="ARBA00022475"/>
    </source>
</evidence>
<feature type="domain" description="ABC transporter" evidence="9">
    <location>
        <begin position="20"/>
        <end position="241"/>
    </location>
</feature>
<dbReference type="SMART" id="SM00382">
    <property type="entry name" value="AAA"/>
    <property type="match status" value="1"/>
</dbReference>
<dbReference type="PROSITE" id="PS50893">
    <property type="entry name" value="ABC_TRANSPORTER_2"/>
    <property type="match status" value="1"/>
</dbReference>
<comment type="similarity">
    <text evidence="2">Belongs to the ABC transporter superfamily.</text>
</comment>
<sequence length="247" mass="26466">MTSFNAPLLASSALFPPPALCFDGVAFSHQDKLLLGPCSFTLEGAGPTLVLGPNGAGKSLLLRLAHGLLSPTQGRVAWSSKARPRQAMVFQQPVLLRRSAVANLIHALAVNDVPRKARAKLAVEALERFGLTACTDTPARVLSGGEQQRLALARAWVLSPQVLFLDEPTSALDPAAIKAVEAAVREFHQRGTRIVMTTHDLHQARRLAGDVLFLSGGKLREHSPAETFFNTPVSREAQAFVAGELVE</sequence>